<evidence type="ECO:0000256" key="1">
    <source>
        <dbReference type="SAM" id="MobiDB-lite"/>
    </source>
</evidence>
<evidence type="ECO:0000256" key="2">
    <source>
        <dbReference type="SAM" id="SignalP"/>
    </source>
</evidence>
<feature type="region of interest" description="Disordered" evidence="1">
    <location>
        <begin position="27"/>
        <end position="65"/>
    </location>
</feature>
<feature type="signal peptide" evidence="2">
    <location>
        <begin position="1"/>
        <end position="22"/>
    </location>
</feature>
<feature type="compositionally biased region" description="Basic and acidic residues" evidence="1">
    <location>
        <begin position="37"/>
        <end position="49"/>
    </location>
</feature>
<keyword evidence="4" id="KW-1185">Reference proteome</keyword>
<dbReference type="Proteomes" id="UP001164746">
    <property type="component" value="Chromosome 13"/>
</dbReference>
<feature type="chain" id="PRO_5045622739" evidence="2">
    <location>
        <begin position="23"/>
        <end position="120"/>
    </location>
</feature>
<gene>
    <name evidence="3" type="ORF">MAR_036890</name>
</gene>
<evidence type="ECO:0000313" key="3">
    <source>
        <dbReference type="EMBL" id="WAR23221.1"/>
    </source>
</evidence>
<keyword evidence="2" id="KW-0732">Signal</keyword>
<organism evidence="3 4">
    <name type="scientific">Mya arenaria</name>
    <name type="common">Soft-shell clam</name>
    <dbReference type="NCBI Taxonomy" id="6604"/>
    <lineage>
        <taxon>Eukaryota</taxon>
        <taxon>Metazoa</taxon>
        <taxon>Spiralia</taxon>
        <taxon>Lophotrochozoa</taxon>
        <taxon>Mollusca</taxon>
        <taxon>Bivalvia</taxon>
        <taxon>Autobranchia</taxon>
        <taxon>Heteroconchia</taxon>
        <taxon>Euheterodonta</taxon>
        <taxon>Imparidentia</taxon>
        <taxon>Neoheterodontei</taxon>
        <taxon>Myida</taxon>
        <taxon>Myoidea</taxon>
        <taxon>Myidae</taxon>
        <taxon>Mya</taxon>
    </lineage>
</organism>
<evidence type="ECO:0000313" key="4">
    <source>
        <dbReference type="Proteomes" id="UP001164746"/>
    </source>
</evidence>
<name>A0ABY7FQN5_MYAAR</name>
<sequence>MGLLTVLLIGVAIRVLRTRTQSSKLDKRLANLHRKERPMAEKKVHKPEGTAEEPLPDYSETDSTYHDFNEERTTGVFNSPPRGRVTLFNMKACQSDKYFRQTFARETMRQKVKGPTASHT</sequence>
<protein>
    <submittedName>
        <fullName evidence="3">Uncharacterized protein</fullName>
    </submittedName>
</protein>
<reference evidence="3" key="1">
    <citation type="submission" date="2022-11" db="EMBL/GenBank/DDBJ databases">
        <title>Centuries of genome instability and evolution in soft-shell clam transmissible cancer (bioRxiv).</title>
        <authorList>
            <person name="Hart S.F.M."/>
            <person name="Yonemitsu M.A."/>
            <person name="Giersch R.M."/>
            <person name="Beal B.F."/>
            <person name="Arriagada G."/>
            <person name="Davis B.W."/>
            <person name="Ostrander E.A."/>
            <person name="Goff S.P."/>
            <person name="Metzger M.J."/>
        </authorList>
    </citation>
    <scope>NUCLEOTIDE SEQUENCE</scope>
    <source>
        <strain evidence="3">MELC-2E11</strain>
        <tissue evidence="3">Siphon/mantle</tissue>
    </source>
</reference>
<accession>A0ABY7FQN5</accession>
<dbReference type="EMBL" id="CP111024">
    <property type="protein sequence ID" value="WAR23221.1"/>
    <property type="molecule type" value="Genomic_DNA"/>
</dbReference>
<proteinExistence type="predicted"/>